<comment type="caution">
    <text evidence="1">The sequence shown here is derived from an EMBL/GenBank/DDBJ whole genome shotgun (WGS) entry which is preliminary data.</text>
</comment>
<reference evidence="1 2" key="1">
    <citation type="submission" date="2023-07" db="EMBL/GenBank/DDBJ databases">
        <title>Sorghum-associated microbial communities from plants grown in Nebraska, USA.</title>
        <authorList>
            <person name="Schachtman D."/>
        </authorList>
    </citation>
    <scope>NUCLEOTIDE SEQUENCE [LARGE SCALE GENOMIC DNA]</scope>
    <source>
        <strain evidence="1 2">BE198</strain>
    </source>
</reference>
<protein>
    <submittedName>
        <fullName evidence="1">DNA-binding transcriptional regulator AlpA</fullName>
    </submittedName>
</protein>
<gene>
    <name evidence="1" type="ORF">J2X06_001585</name>
</gene>
<proteinExistence type="predicted"/>
<dbReference type="GO" id="GO:0003677">
    <property type="term" value="F:DNA binding"/>
    <property type="evidence" value="ECO:0007669"/>
    <property type="project" value="UniProtKB-KW"/>
</dbReference>
<sequence>MQISNHLPETGYLRLWQIVGKPATVDRPGTPGLIPVSRSTWWAGVRSGRYPQPTRALGPRITAWAVEDIRALIESVASAKAAA</sequence>
<accession>A0ABU1WA20</accession>
<evidence type="ECO:0000313" key="1">
    <source>
        <dbReference type="EMBL" id="MDR7134401.1"/>
    </source>
</evidence>
<organism evidence="1 2">
    <name type="scientific">Lysobacter niastensis</name>
    <dbReference type="NCBI Taxonomy" id="380629"/>
    <lineage>
        <taxon>Bacteria</taxon>
        <taxon>Pseudomonadati</taxon>
        <taxon>Pseudomonadota</taxon>
        <taxon>Gammaproteobacteria</taxon>
        <taxon>Lysobacterales</taxon>
        <taxon>Lysobacteraceae</taxon>
        <taxon>Lysobacter</taxon>
    </lineage>
</organism>
<dbReference type="EMBL" id="JAVDVY010000001">
    <property type="protein sequence ID" value="MDR7134401.1"/>
    <property type="molecule type" value="Genomic_DNA"/>
</dbReference>
<evidence type="ECO:0000313" key="2">
    <source>
        <dbReference type="Proteomes" id="UP001251524"/>
    </source>
</evidence>
<name>A0ABU1WA20_9GAMM</name>
<keyword evidence="2" id="KW-1185">Reference proteome</keyword>
<dbReference type="Proteomes" id="UP001251524">
    <property type="component" value="Unassembled WGS sequence"/>
</dbReference>
<keyword evidence="1" id="KW-0238">DNA-binding</keyword>